<proteinExistence type="predicted"/>
<evidence type="ECO:0000313" key="2">
    <source>
        <dbReference type="EMBL" id="KAL3675742.1"/>
    </source>
</evidence>
<dbReference type="EMBL" id="JBJQOH010000008">
    <property type="protein sequence ID" value="KAL3675742.1"/>
    <property type="molecule type" value="Genomic_DNA"/>
</dbReference>
<keyword evidence="1" id="KW-0732">Signal</keyword>
<gene>
    <name evidence="2" type="ORF">R1sor_025690</name>
</gene>
<keyword evidence="3" id="KW-1185">Reference proteome</keyword>
<comment type="caution">
    <text evidence="2">The sequence shown here is derived from an EMBL/GenBank/DDBJ whole genome shotgun (WGS) entry which is preliminary data.</text>
</comment>
<evidence type="ECO:0000256" key="1">
    <source>
        <dbReference type="SAM" id="SignalP"/>
    </source>
</evidence>
<accession>A0ABD3GC20</accession>
<feature type="chain" id="PRO_5044770447" evidence="1">
    <location>
        <begin position="39"/>
        <end position="106"/>
    </location>
</feature>
<protein>
    <submittedName>
        <fullName evidence="2">Uncharacterized protein</fullName>
    </submittedName>
</protein>
<name>A0ABD3GC20_9MARC</name>
<feature type="signal peptide" evidence="1">
    <location>
        <begin position="1"/>
        <end position="38"/>
    </location>
</feature>
<evidence type="ECO:0000313" key="3">
    <source>
        <dbReference type="Proteomes" id="UP001633002"/>
    </source>
</evidence>
<reference evidence="2 3" key="1">
    <citation type="submission" date="2024-09" db="EMBL/GenBank/DDBJ databases">
        <title>Chromosome-scale assembly of Riccia sorocarpa.</title>
        <authorList>
            <person name="Paukszto L."/>
        </authorList>
    </citation>
    <scope>NUCLEOTIDE SEQUENCE [LARGE SCALE GENOMIC DNA]</scope>
    <source>
        <strain evidence="2">LP-2024</strain>
        <tissue evidence="2">Aerial parts of the thallus</tissue>
    </source>
</reference>
<dbReference type="AlphaFoldDB" id="A0ABD3GC20"/>
<dbReference type="Proteomes" id="UP001633002">
    <property type="component" value="Unassembled WGS sequence"/>
</dbReference>
<sequence>MASRQPQVSGASKRMCSSRALALTLVFWALLEFDNVDGHAHEVKLSANDLFAKGIEDSVRSLAASVLSNYQRRQAIASEPPVLLMVEDTTSQKRLLLFFTTLLYYK</sequence>
<organism evidence="2 3">
    <name type="scientific">Riccia sorocarpa</name>
    <dbReference type="NCBI Taxonomy" id="122646"/>
    <lineage>
        <taxon>Eukaryota</taxon>
        <taxon>Viridiplantae</taxon>
        <taxon>Streptophyta</taxon>
        <taxon>Embryophyta</taxon>
        <taxon>Marchantiophyta</taxon>
        <taxon>Marchantiopsida</taxon>
        <taxon>Marchantiidae</taxon>
        <taxon>Marchantiales</taxon>
        <taxon>Ricciaceae</taxon>
        <taxon>Riccia</taxon>
    </lineage>
</organism>